<organism evidence="1 2">
    <name type="scientific">Solanum verrucosum</name>
    <dbReference type="NCBI Taxonomy" id="315347"/>
    <lineage>
        <taxon>Eukaryota</taxon>
        <taxon>Viridiplantae</taxon>
        <taxon>Streptophyta</taxon>
        <taxon>Embryophyta</taxon>
        <taxon>Tracheophyta</taxon>
        <taxon>Spermatophyta</taxon>
        <taxon>Magnoliopsida</taxon>
        <taxon>eudicotyledons</taxon>
        <taxon>Gunneridae</taxon>
        <taxon>Pentapetalae</taxon>
        <taxon>asterids</taxon>
        <taxon>lamiids</taxon>
        <taxon>Solanales</taxon>
        <taxon>Solanaceae</taxon>
        <taxon>Solanoideae</taxon>
        <taxon>Solaneae</taxon>
        <taxon>Solanum</taxon>
    </lineage>
</organism>
<name>A0AAF0UY25_SOLVR</name>
<dbReference type="EMBL" id="CP133622">
    <property type="protein sequence ID" value="WMV54597.1"/>
    <property type="molecule type" value="Genomic_DNA"/>
</dbReference>
<dbReference type="Proteomes" id="UP001234989">
    <property type="component" value="Chromosome 11"/>
</dbReference>
<dbReference type="AlphaFoldDB" id="A0AAF0UY25"/>
<reference evidence="1" key="1">
    <citation type="submission" date="2023-08" db="EMBL/GenBank/DDBJ databases">
        <title>A de novo genome assembly of Solanum verrucosum Schlechtendal, a Mexican diploid species geographically isolated from the other diploid A-genome species in potato relatives.</title>
        <authorList>
            <person name="Hosaka K."/>
        </authorList>
    </citation>
    <scope>NUCLEOTIDE SEQUENCE</scope>
    <source>
        <tissue evidence="1">Young leaves</tissue>
    </source>
</reference>
<evidence type="ECO:0000313" key="2">
    <source>
        <dbReference type="Proteomes" id="UP001234989"/>
    </source>
</evidence>
<sequence>MATRELNAGSPGKMVTPYVGSRCILPPLTFGTYLLPKFRPIPKEVENASLEIESPNSVHLRSFGTSGPKRKLHFSRVTVDTNPQVKKEFT</sequence>
<protein>
    <submittedName>
        <fullName evidence="1">Uncharacterized protein</fullName>
    </submittedName>
</protein>
<evidence type="ECO:0000313" key="1">
    <source>
        <dbReference type="EMBL" id="WMV54597.1"/>
    </source>
</evidence>
<proteinExistence type="predicted"/>
<keyword evidence="2" id="KW-1185">Reference proteome</keyword>
<accession>A0AAF0UY25</accession>
<gene>
    <name evidence="1" type="ORF">MTR67_047982</name>
</gene>